<evidence type="ECO:0000259" key="1">
    <source>
        <dbReference type="PROSITE" id="PS50994"/>
    </source>
</evidence>
<dbReference type="InterPro" id="IPR012337">
    <property type="entry name" value="RNaseH-like_sf"/>
</dbReference>
<feature type="domain" description="Integrase catalytic" evidence="1">
    <location>
        <begin position="11"/>
        <end position="175"/>
    </location>
</feature>
<dbReference type="SUPFAM" id="SSF56672">
    <property type="entry name" value="DNA/RNA polymerases"/>
    <property type="match status" value="1"/>
</dbReference>
<dbReference type="InterPro" id="IPR043502">
    <property type="entry name" value="DNA/RNA_pol_sf"/>
</dbReference>
<organism evidence="2 3">
    <name type="scientific">Cirrhinus mrigala</name>
    <name type="common">Mrigala</name>
    <dbReference type="NCBI Taxonomy" id="683832"/>
    <lineage>
        <taxon>Eukaryota</taxon>
        <taxon>Metazoa</taxon>
        <taxon>Chordata</taxon>
        <taxon>Craniata</taxon>
        <taxon>Vertebrata</taxon>
        <taxon>Euteleostomi</taxon>
        <taxon>Actinopterygii</taxon>
        <taxon>Neopterygii</taxon>
        <taxon>Teleostei</taxon>
        <taxon>Ostariophysi</taxon>
        <taxon>Cypriniformes</taxon>
        <taxon>Cyprinidae</taxon>
        <taxon>Labeoninae</taxon>
        <taxon>Labeonini</taxon>
        <taxon>Cirrhinus</taxon>
    </lineage>
</organism>
<evidence type="ECO:0000313" key="2">
    <source>
        <dbReference type="EMBL" id="KAL0190833.1"/>
    </source>
</evidence>
<dbReference type="AlphaFoldDB" id="A0ABD0QYP3"/>
<dbReference type="SUPFAM" id="SSF53098">
    <property type="entry name" value="Ribonuclease H-like"/>
    <property type="match status" value="1"/>
</dbReference>
<evidence type="ECO:0000313" key="3">
    <source>
        <dbReference type="Proteomes" id="UP001529510"/>
    </source>
</evidence>
<gene>
    <name evidence="2" type="ORF">M9458_013531</name>
</gene>
<dbReference type="PANTHER" id="PTHR37984:SF15">
    <property type="entry name" value="INTEGRASE CATALYTIC DOMAIN-CONTAINING PROTEIN"/>
    <property type="match status" value="1"/>
</dbReference>
<dbReference type="Proteomes" id="UP001529510">
    <property type="component" value="Unassembled WGS sequence"/>
</dbReference>
<dbReference type="InterPro" id="IPR036397">
    <property type="entry name" value="RNaseH_sf"/>
</dbReference>
<dbReference type="InterPro" id="IPR050951">
    <property type="entry name" value="Retrovirus_Pol_polyprotein"/>
</dbReference>
<proteinExistence type="predicted"/>
<keyword evidence="3" id="KW-1185">Reference proteome</keyword>
<protein>
    <recommendedName>
        <fullName evidence="1">Integrase catalytic domain-containing protein</fullName>
    </recommendedName>
</protein>
<sequence>MDEKKLRAVLDWPQPVNLKELQRFLGFANFYCCFIRSFRSAASPLTSMTKTTSPHLKWSTTALEAFAELKSRFSIHLCGLLEDIVSDRGPQFKPRVWSAFFQQLNINISLTSGYHSQSIGQTEHLNQEITRFLRSYCHQNQAHWSQYLMWAEYAQNSLQKPLTGLTPFQCILGFQPPLFLRSGEPTEVPSVNEWLQRSEDTWNQAHTYLCAVRSCKLIVTDAPIQNMPQVNGFGCPPKIYASDFHARNSVPDTWVPSKLLDK</sequence>
<dbReference type="InterPro" id="IPR001584">
    <property type="entry name" value="Integrase_cat-core"/>
</dbReference>
<dbReference type="Gene3D" id="3.30.420.10">
    <property type="entry name" value="Ribonuclease H-like superfamily/Ribonuclease H"/>
    <property type="match status" value="1"/>
</dbReference>
<dbReference type="PROSITE" id="PS50994">
    <property type="entry name" value="INTEGRASE"/>
    <property type="match status" value="1"/>
</dbReference>
<name>A0ABD0QYP3_CIRMR</name>
<dbReference type="EMBL" id="JAMKFB020000006">
    <property type="protein sequence ID" value="KAL0190833.1"/>
    <property type="molecule type" value="Genomic_DNA"/>
</dbReference>
<reference evidence="2 3" key="1">
    <citation type="submission" date="2024-05" db="EMBL/GenBank/DDBJ databases">
        <title>Genome sequencing and assembly of Indian major carp, Cirrhinus mrigala (Hamilton, 1822).</title>
        <authorList>
            <person name="Mohindra V."/>
            <person name="Chowdhury L.M."/>
            <person name="Lal K."/>
            <person name="Jena J.K."/>
        </authorList>
    </citation>
    <scope>NUCLEOTIDE SEQUENCE [LARGE SCALE GENOMIC DNA]</scope>
    <source>
        <strain evidence="2">CM1030</strain>
        <tissue evidence="2">Blood</tissue>
    </source>
</reference>
<dbReference type="PANTHER" id="PTHR37984">
    <property type="entry name" value="PROTEIN CBG26694"/>
    <property type="match status" value="1"/>
</dbReference>
<dbReference type="FunFam" id="3.30.70.270:FF:000020">
    <property type="entry name" value="Transposon Tf2-6 polyprotein-like Protein"/>
    <property type="match status" value="1"/>
</dbReference>
<accession>A0ABD0QYP3</accession>
<dbReference type="GO" id="GO:0006259">
    <property type="term" value="P:DNA metabolic process"/>
    <property type="evidence" value="ECO:0007669"/>
    <property type="project" value="UniProtKB-ARBA"/>
</dbReference>
<comment type="caution">
    <text evidence="2">The sequence shown here is derived from an EMBL/GenBank/DDBJ whole genome shotgun (WGS) entry which is preliminary data.</text>
</comment>